<keyword evidence="2" id="KW-1185">Reference proteome</keyword>
<reference evidence="2" key="1">
    <citation type="journal article" date="2019" name="Int. J. Syst. Evol. Microbiol.">
        <title>The Global Catalogue of Microorganisms (GCM) 10K type strain sequencing project: providing services to taxonomists for standard genome sequencing and annotation.</title>
        <authorList>
            <consortium name="The Broad Institute Genomics Platform"/>
            <consortium name="The Broad Institute Genome Sequencing Center for Infectious Disease"/>
            <person name="Wu L."/>
            <person name="Ma J."/>
        </authorList>
    </citation>
    <scope>NUCLEOTIDE SEQUENCE [LARGE SCALE GENOMIC DNA]</scope>
    <source>
        <strain evidence="2">CGMCC 1.15772</strain>
    </source>
</reference>
<sequence length="180" mass="19583">MRIVSYRQGSGRPTQVARGNLNELVMLMEAAVALANVERWVQESVSAAARAKAGSTILTDAIKNAGKRDSYEVSVVDGFMRLGAVSFAAHGSEAVWERSFPTGKKGRPLSVDVCLFNAKRNEEARVEFGVYTLAKLRSDAKKLALDLSAAEPHKVSNFVMLWRTREGGSGDQHDLAGHVH</sequence>
<dbReference type="EMBL" id="JBHTBE010000001">
    <property type="protein sequence ID" value="MFC7268190.1"/>
    <property type="molecule type" value="Genomic_DNA"/>
</dbReference>
<evidence type="ECO:0000313" key="1">
    <source>
        <dbReference type="EMBL" id="MFC7268190.1"/>
    </source>
</evidence>
<proteinExistence type="predicted"/>
<dbReference type="RefSeq" id="WP_262873104.1">
    <property type="nucleotide sequence ID" value="NZ_BAABKW010000005.1"/>
</dbReference>
<organism evidence="1 2">
    <name type="scientific">Microbacterium fluvii</name>
    <dbReference type="NCBI Taxonomy" id="415215"/>
    <lineage>
        <taxon>Bacteria</taxon>
        <taxon>Bacillati</taxon>
        <taxon>Actinomycetota</taxon>
        <taxon>Actinomycetes</taxon>
        <taxon>Micrococcales</taxon>
        <taxon>Microbacteriaceae</taxon>
        <taxon>Microbacterium</taxon>
    </lineage>
</organism>
<name>A0ABW2HCL9_9MICO</name>
<evidence type="ECO:0000313" key="2">
    <source>
        <dbReference type="Proteomes" id="UP001596507"/>
    </source>
</evidence>
<comment type="caution">
    <text evidence="1">The sequence shown here is derived from an EMBL/GenBank/DDBJ whole genome shotgun (WGS) entry which is preliminary data.</text>
</comment>
<protein>
    <submittedName>
        <fullName evidence="1">Uncharacterized protein</fullName>
    </submittedName>
</protein>
<accession>A0ABW2HCL9</accession>
<dbReference type="Proteomes" id="UP001596507">
    <property type="component" value="Unassembled WGS sequence"/>
</dbReference>
<gene>
    <name evidence="1" type="ORF">ACFQRL_04355</name>
</gene>